<organism evidence="1 2">
    <name type="scientific">Paraliobacillus ryukyuensis</name>
    <dbReference type="NCBI Taxonomy" id="200904"/>
    <lineage>
        <taxon>Bacteria</taxon>
        <taxon>Bacillati</taxon>
        <taxon>Bacillota</taxon>
        <taxon>Bacilli</taxon>
        <taxon>Bacillales</taxon>
        <taxon>Bacillaceae</taxon>
        <taxon>Paraliobacillus</taxon>
    </lineage>
</organism>
<comment type="caution">
    <text evidence="1">The sequence shown here is derived from an EMBL/GenBank/DDBJ whole genome shotgun (WGS) entry which is preliminary data.</text>
</comment>
<dbReference type="RefSeq" id="WP_113867327.1">
    <property type="nucleotide sequence ID" value="NZ_BAABQN010000002.1"/>
</dbReference>
<evidence type="ECO:0000313" key="1">
    <source>
        <dbReference type="EMBL" id="RBP00555.1"/>
    </source>
</evidence>
<accession>A0A366EGI2</accession>
<proteinExistence type="predicted"/>
<gene>
    <name evidence="1" type="ORF">DES48_102319</name>
</gene>
<reference evidence="1 2" key="1">
    <citation type="submission" date="2018-06" db="EMBL/GenBank/DDBJ databases">
        <title>Genomic Encyclopedia of Type Strains, Phase IV (KMG-IV): sequencing the most valuable type-strain genomes for metagenomic binning, comparative biology and taxonomic classification.</title>
        <authorList>
            <person name="Goeker M."/>
        </authorList>
    </citation>
    <scope>NUCLEOTIDE SEQUENCE [LARGE SCALE GENOMIC DNA]</scope>
    <source>
        <strain evidence="1 2">DSM 15140</strain>
    </source>
</reference>
<dbReference type="NCBIfam" id="NF038310">
    <property type="entry name" value="lysogeny_AimR"/>
    <property type="match status" value="1"/>
</dbReference>
<dbReference type="AlphaFoldDB" id="A0A366EGI2"/>
<dbReference type="InterPro" id="IPR047705">
    <property type="entry name" value="AimR-like"/>
</dbReference>
<dbReference type="Proteomes" id="UP000252254">
    <property type="component" value="Unassembled WGS sequence"/>
</dbReference>
<evidence type="ECO:0000313" key="2">
    <source>
        <dbReference type="Proteomes" id="UP000252254"/>
    </source>
</evidence>
<dbReference type="EMBL" id="QNRI01000002">
    <property type="protein sequence ID" value="RBP00555.1"/>
    <property type="molecule type" value="Genomic_DNA"/>
</dbReference>
<name>A0A366EGI2_9BACI</name>
<dbReference type="Pfam" id="PF22871">
    <property type="entry name" value="AimR"/>
    <property type="match status" value="1"/>
</dbReference>
<protein>
    <submittedName>
        <fullName evidence="1">Uncharacterized protein</fullName>
    </submittedName>
</protein>
<keyword evidence="2" id="KW-1185">Reference proteome</keyword>
<sequence length="342" mass="40629">MIRDNSFPKLNVEDYQHLRLHEFVDLLRVNYDEKVALELAKDFCLMTSNLEDMRIGMVFLYQCGFYLDLGVLVEKNKATQDQTNQKWVTVFELILDETFARSPHHMILAKLLRLQDDEPELKAIIGIKVISLYFNTFMYGKIGNLLEDLVSIINQVNNPLLVSIYNLFLDELLFLFYWKRNEVVLARKYGFRILNKVNIQNRKANIHINLSLTYIFDDFESSLHHLIEAREIARHYQQHQLLHMIENQNYPFICAHFNRLDQVETDDISEQAHLHLARNNFKQAQQLLSQLTEVTPFTKYYLGRAYQDRKYLLSSYNDFIEKRSDYFFARLPLTVLNNSQLI</sequence>
<dbReference type="OrthoDB" id="2692106at2"/>
<dbReference type="STRING" id="200904.GCA_900168775_00590"/>